<keyword evidence="2" id="KW-1185">Reference proteome</keyword>
<dbReference type="RefSeq" id="WP_156429987.1">
    <property type="nucleotide sequence ID" value="NZ_KQ960447.1"/>
</dbReference>
<comment type="caution">
    <text evidence="1">The sequence shown here is derived from an EMBL/GenBank/DDBJ whole genome shotgun (WGS) entry which is preliminary data.</text>
</comment>
<sequence>MKKYDNTTIYTMDELVDLLGGDKYNELNRYDEFGLAVCYPDVCGLQIVFREDRFSENALNAVRHATK</sequence>
<organism evidence="1 2">
    <name type="scientific">Porphyromonas somerae</name>
    <dbReference type="NCBI Taxonomy" id="322095"/>
    <lineage>
        <taxon>Bacteria</taxon>
        <taxon>Pseudomonadati</taxon>
        <taxon>Bacteroidota</taxon>
        <taxon>Bacteroidia</taxon>
        <taxon>Bacteroidales</taxon>
        <taxon>Porphyromonadaceae</taxon>
        <taxon>Porphyromonas</taxon>
    </lineage>
</organism>
<reference evidence="2" key="1">
    <citation type="submission" date="2016-01" db="EMBL/GenBank/DDBJ databases">
        <authorList>
            <person name="Mitreva M."/>
            <person name="Pepin K.H."/>
            <person name="Mihindukulasuriya K.A."/>
            <person name="Fulton R."/>
            <person name="Fronick C."/>
            <person name="O'Laughlin M."/>
            <person name="Miner T."/>
            <person name="Herter B."/>
            <person name="Rosa B.A."/>
            <person name="Cordes M."/>
            <person name="Tomlinson C."/>
            <person name="Wollam A."/>
            <person name="Palsikar V.B."/>
            <person name="Mardis E.R."/>
            <person name="Wilson R.K."/>
        </authorList>
    </citation>
    <scope>NUCLEOTIDE SEQUENCE [LARGE SCALE GENOMIC DNA]</scope>
    <source>
        <strain evidence="2">KA00683</strain>
    </source>
</reference>
<proteinExistence type="predicted"/>
<protein>
    <submittedName>
        <fullName evidence="1">Uncharacterized protein</fullName>
    </submittedName>
</protein>
<dbReference type="Proteomes" id="UP000070224">
    <property type="component" value="Unassembled WGS sequence"/>
</dbReference>
<dbReference type="STRING" id="322095.HMPREF3185_01261"/>
<evidence type="ECO:0000313" key="1">
    <source>
        <dbReference type="EMBL" id="KXB75821.1"/>
    </source>
</evidence>
<dbReference type="PATRIC" id="fig|322095.3.peg.1246"/>
<evidence type="ECO:0000313" key="2">
    <source>
        <dbReference type="Proteomes" id="UP000070224"/>
    </source>
</evidence>
<name>A0A134B7A9_9PORP</name>
<gene>
    <name evidence="1" type="ORF">HMPREF3185_01261</name>
</gene>
<accession>A0A134B7A9</accession>
<dbReference type="EMBL" id="LSDK01000084">
    <property type="protein sequence ID" value="KXB75821.1"/>
    <property type="molecule type" value="Genomic_DNA"/>
</dbReference>
<dbReference type="AlphaFoldDB" id="A0A134B7A9"/>